<evidence type="ECO:0000313" key="1">
    <source>
        <dbReference type="EMBL" id="TVY80772.1"/>
    </source>
</evidence>
<dbReference type="EMBL" id="QGMK01000614">
    <property type="protein sequence ID" value="TVY80772.1"/>
    <property type="molecule type" value="Genomic_DNA"/>
</dbReference>
<dbReference type="Gene3D" id="3.40.50.300">
    <property type="entry name" value="P-loop containing nucleotide triphosphate hydrolases"/>
    <property type="match status" value="1"/>
</dbReference>
<proteinExistence type="predicted"/>
<evidence type="ECO:0000313" key="2">
    <source>
        <dbReference type="Proteomes" id="UP000469558"/>
    </source>
</evidence>
<reference evidence="1 2" key="1">
    <citation type="submission" date="2018-05" db="EMBL/GenBank/DDBJ databases">
        <title>Genome sequencing and assembly of the regulated plant pathogen Lachnellula willkommii and related sister species for the development of diagnostic species identification markers.</title>
        <authorList>
            <person name="Giroux E."/>
            <person name="Bilodeau G."/>
        </authorList>
    </citation>
    <scope>NUCLEOTIDE SEQUENCE [LARGE SCALE GENOMIC DNA]</scope>
    <source>
        <strain evidence="1 2">CBS 268.59</strain>
    </source>
</reference>
<dbReference type="OrthoDB" id="3533051at2759"/>
<dbReference type="SUPFAM" id="SSF52540">
    <property type="entry name" value="P-loop containing nucleoside triphosphate hydrolases"/>
    <property type="match status" value="1"/>
</dbReference>
<dbReference type="AlphaFoldDB" id="A0A8T9C6U7"/>
<sequence length="214" mass="23936">MSKSSEQPRSCSYVVLLSGTHVTGKETLAVSLSTSLNSPWLKAEMIYNSARFGARTQAKKGYDYGEVFGRIWLSKLRRLGFLSDGNESDGESEAGIPTLRRLSIAPRKFEGECTAIISCYATRKEDRDAIRIVMMGIMIKPIFVIMHITKETLSGRTLGAEEPELEEKIMGEKIADIKEPLEEEKDVILIDSMREVDALFLDIKDGINRQIANL</sequence>
<gene>
    <name evidence="1" type="ORF">LSUE1_G007034</name>
</gene>
<comment type="caution">
    <text evidence="1">The sequence shown here is derived from an EMBL/GenBank/DDBJ whole genome shotgun (WGS) entry which is preliminary data.</text>
</comment>
<dbReference type="Proteomes" id="UP000469558">
    <property type="component" value="Unassembled WGS sequence"/>
</dbReference>
<keyword evidence="2" id="KW-1185">Reference proteome</keyword>
<organism evidence="1 2">
    <name type="scientific">Lachnellula suecica</name>
    <dbReference type="NCBI Taxonomy" id="602035"/>
    <lineage>
        <taxon>Eukaryota</taxon>
        <taxon>Fungi</taxon>
        <taxon>Dikarya</taxon>
        <taxon>Ascomycota</taxon>
        <taxon>Pezizomycotina</taxon>
        <taxon>Leotiomycetes</taxon>
        <taxon>Helotiales</taxon>
        <taxon>Lachnaceae</taxon>
        <taxon>Lachnellula</taxon>
    </lineage>
</organism>
<accession>A0A8T9C6U7</accession>
<dbReference type="InterPro" id="IPR027417">
    <property type="entry name" value="P-loop_NTPase"/>
</dbReference>
<protein>
    <submittedName>
        <fullName evidence="1">Uncharacterized protein</fullName>
    </submittedName>
</protein>
<name>A0A8T9C6U7_9HELO</name>